<dbReference type="PANTHER" id="PTHR34222:SF28">
    <property type="entry name" value="CCHC-TYPE DOMAIN-CONTAINING PROTEIN"/>
    <property type="match status" value="1"/>
</dbReference>
<dbReference type="EMBL" id="OX459126">
    <property type="protein sequence ID" value="CAI9118149.1"/>
    <property type="molecule type" value="Genomic_DNA"/>
</dbReference>
<feature type="compositionally biased region" description="Low complexity" evidence="1">
    <location>
        <begin position="402"/>
        <end position="411"/>
    </location>
</feature>
<name>A0AAV1EEQ6_OLDCO</name>
<sequence length="588" mass="60142">MAFAVSTPVPPVPAVDVVARAAVVGSSSLNRGASPAPAASSGALFCTNCNRPNHDVSTCYRLIGFPPGWSSRGRGGGRGRGRNNPSAGRGNSPQLGTVSGVPTQPSAAAHNVLLPSGGDGVGSAVTGLNADQWNKLLSLLNSAKSPSGSSLSGIFLIFLLLAAACFFSPADHDQHRLSTPVPPVPAVDVVARAAVVGSSSLNRGASPAPAASSGALFCTNCNRPNHDVSTCYRLIGFPPGWSSRGRGGGRGRGRNNPSAGRGNSPQLGTVSGVPTQPSAAAHNVLLPSGGDGVGSAVTGLNADQWNKLLSLLNSAKSPSGSSLSVSTPVPPVPAVDVVARAAVVGSSSLNRGASPAPAASSGALFCTNCNRPNHDVSTCYRLIGFPPGWSSRGRGGGRGRGRNNPSAGRGNSPQLGTVSGVPTQPSAAAHNVLLPSGGDGVGSAVTGLNADQWNKLLSLLNSAKSPSGSSLSVVLLPASTMGSGCYLNAGDRSSKCLEQADCCKTTTSPDTVCDFDGYCSVPRGGHCDSQSQCGRVGMHASYRAKRVLRVSGRKVDGEYRESKFESSRRRNWIFWWWRLMVRHQRESI</sequence>
<gene>
    <name evidence="2" type="ORF">OLC1_LOCUS24091</name>
</gene>
<feature type="compositionally biased region" description="Polar residues" evidence="1">
    <location>
        <begin position="264"/>
        <end position="278"/>
    </location>
</feature>
<reference evidence="2" key="1">
    <citation type="submission" date="2023-03" db="EMBL/GenBank/DDBJ databases">
        <authorList>
            <person name="Julca I."/>
        </authorList>
    </citation>
    <scope>NUCLEOTIDE SEQUENCE</scope>
</reference>
<evidence type="ECO:0000313" key="3">
    <source>
        <dbReference type="Proteomes" id="UP001161247"/>
    </source>
</evidence>
<protein>
    <submittedName>
        <fullName evidence="2">OLC1v1019675C1</fullName>
    </submittedName>
</protein>
<dbReference type="PANTHER" id="PTHR34222">
    <property type="entry name" value="GAG_PRE-INTEGRS DOMAIN-CONTAINING PROTEIN"/>
    <property type="match status" value="1"/>
</dbReference>
<accession>A0AAV1EEQ6</accession>
<feature type="region of interest" description="Disordered" evidence="1">
    <location>
        <begin position="71"/>
        <end position="102"/>
    </location>
</feature>
<keyword evidence="3" id="KW-1185">Reference proteome</keyword>
<organism evidence="2 3">
    <name type="scientific">Oldenlandia corymbosa var. corymbosa</name>
    <dbReference type="NCBI Taxonomy" id="529605"/>
    <lineage>
        <taxon>Eukaryota</taxon>
        <taxon>Viridiplantae</taxon>
        <taxon>Streptophyta</taxon>
        <taxon>Embryophyta</taxon>
        <taxon>Tracheophyta</taxon>
        <taxon>Spermatophyta</taxon>
        <taxon>Magnoliopsida</taxon>
        <taxon>eudicotyledons</taxon>
        <taxon>Gunneridae</taxon>
        <taxon>Pentapetalae</taxon>
        <taxon>asterids</taxon>
        <taxon>lamiids</taxon>
        <taxon>Gentianales</taxon>
        <taxon>Rubiaceae</taxon>
        <taxon>Rubioideae</taxon>
        <taxon>Spermacoceae</taxon>
        <taxon>Hedyotis-Oldenlandia complex</taxon>
        <taxon>Oldenlandia</taxon>
    </lineage>
</organism>
<evidence type="ECO:0000313" key="2">
    <source>
        <dbReference type="EMBL" id="CAI9118149.1"/>
    </source>
</evidence>
<dbReference type="AlphaFoldDB" id="A0AAV1EEQ6"/>
<feature type="compositionally biased region" description="Polar residues" evidence="1">
    <location>
        <begin position="412"/>
        <end position="426"/>
    </location>
</feature>
<dbReference type="Proteomes" id="UP001161247">
    <property type="component" value="Chromosome 9"/>
</dbReference>
<feature type="compositionally biased region" description="Low complexity" evidence="1">
    <location>
        <begin position="254"/>
        <end position="263"/>
    </location>
</feature>
<feature type="region of interest" description="Disordered" evidence="1">
    <location>
        <begin position="243"/>
        <end position="282"/>
    </location>
</feature>
<evidence type="ECO:0000256" key="1">
    <source>
        <dbReference type="SAM" id="MobiDB-lite"/>
    </source>
</evidence>
<feature type="compositionally biased region" description="Low complexity" evidence="1">
    <location>
        <begin position="82"/>
        <end position="91"/>
    </location>
</feature>
<proteinExistence type="predicted"/>
<feature type="compositionally biased region" description="Polar residues" evidence="1">
    <location>
        <begin position="92"/>
        <end position="102"/>
    </location>
</feature>
<feature type="region of interest" description="Disordered" evidence="1">
    <location>
        <begin position="391"/>
        <end position="430"/>
    </location>
</feature>